<evidence type="ECO:0000256" key="1">
    <source>
        <dbReference type="RuleBase" id="RU368084"/>
    </source>
</evidence>
<feature type="chain" id="PRO_5035278932" description="Origin recognition complex subunit 2" evidence="2">
    <location>
        <begin position="21"/>
        <end position="166"/>
    </location>
</feature>
<dbReference type="AlphaFoldDB" id="A0A8J5W3Q6"/>
<evidence type="ECO:0000256" key="2">
    <source>
        <dbReference type="SAM" id="SignalP"/>
    </source>
</evidence>
<dbReference type="EMBL" id="JAAALK010000283">
    <property type="protein sequence ID" value="KAG8073744.1"/>
    <property type="molecule type" value="Genomic_DNA"/>
</dbReference>
<accession>A0A8J5W3Q6</accession>
<reference evidence="4" key="2">
    <citation type="submission" date="2021-02" db="EMBL/GenBank/DDBJ databases">
        <authorList>
            <person name="Kimball J.A."/>
            <person name="Haas M.W."/>
            <person name="Macchietto M."/>
            <person name="Kono T."/>
            <person name="Duquette J."/>
            <person name="Shao M."/>
        </authorList>
    </citation>
    <scope>NUCLEOTIDE SEQUENCE</scope>
    <source>
        <tissue evidence="4">Fresh leaf tissue</tissue>
    </source>
</reference>
<keyword evidence="2" id="KW-0732">Signal</keyword>
<proteinExistence type="inferred from homology"/>
<feature type="signal peptide" evidence="2">
    <location>
        <begin position="1"/>
        <end position="20"/>
    </location>
</feature>
<dbReference type="Proteomes" id="UP000729402">
    <property type="component" value="Unassembled WGS sequence"/>
</dbReference>
<dbReference type="OrthoDB" id="20198at2759"/>
<keyword evidence="1" id="KW-0235">DNA replication</keyword>
<evidence type="ECO:0000259" key="3">
    <source>
        <dbReference type="Pfam" id="PF04084"/>
    </source>
</evidence>
<name>A0A8J5W3Q6_ZIZPA</name>
<keyword evidence="1" id="KW-0539">Nucleus</keyword>
<comment type="subunit">
    <text evidence="1">Component of the origin recognition complex (ORC).</text>
</comment>
<organism evidence="4 5">
    <name type="scientific">Zizania palustris</name>
    <name type="common">Northern wild rice</name>
    <dbReference type="NCBI Taxonomy" id="103762"/>
    <lineage>
        <taxon>Eukaryota</taxon>
        <taxon>Viridiplantae</taxon>
        <taxon>Streptophyta</taxon>
        <taxon>Embryophyta</taxon>
        <taxon>Tracheophyta</taxon>
        <taxon>Spermatophyta</taxon>
        <taxon>Magnoliopsida</taxon>
        <taxon>Liliopsida</taxon>
        <taxon>Poales</taxon>
        <taxon>Poaceae</taxon>
        <taxon>BOP clade</taxon>
        <taxon>Oryzoideae</taxon>
        <taxon>Oryzeae</taxon>
        <taxon>Zizaniinae</taxon>
        <taxon>Zizania</taxon>
    </lineage>
</organism>
<dbReference type="InterPro" id="IPR007220">
    <property type="entry name" value="ORC2"/>
</dbReference>
<evidence type="ECO:0000313" key="5">
    <source>
        <dbReference type="Proteomes" id="UP000729402"/>
    </source>
</evidence>
<keyword evidence="5" id="KW-1185">Reference proteome</keyword>
<comment type="subcellular location">
    <subcellularLocation>
        <location evidence="1">Nucleus</location>
    </subcellularLocation>
</comment>
<comment type="similarity">
    <text evidence="1">Belongs to the ORC2 family.</text>
</comment>
<comment type="function">
    <text evidence="1">Component of the origin recognition complex (ORC) that binds origins of replication. DNA-binding is ATP-dependent. ORC is required to assemble the pre-replication complex necessary to initiate DNA replication.</text>
</comment>
<dbReference type="GO" id="GO:0005664">
    <property type="term" value="C:nuclear origin of replication recognition complex"/>
    <property type="evidence" value="ECO:0007669"/>
    <property type="project" value="UniProtKB-UniRule"/>
</dbReference>
<gene>
    <name evidence="4" type="ORF">GUJ93_ZPchr0006g40922</name>
</gene>
<feature type="domain" description="Origin recognition complex subunit 2 RecA-like" evidence="3">
    <location>
        <begin position="52"/>
        <end position="146"/>
    </location>
</feature>
<comment type="caution">
    <text evidence="4">The sequence shown here is derived from an EMBL/GenBank/DDBJ whole genome shotgun (WGS) entry which is preliminary data.</text>
</comment>
<dbReference type="GO" id="GO:0003688">
    <property type="term" value="F:DNA replication origin binding"/>
    <property type="evidence" value="ECO:0007669"/>
    <property type="project" value="UniProtKB-UniRule"/>
</dbReference>
<dbReference type="InterPro" id="IPR056772">
    <property type="entry name" value="RecA-like_ORC2"/>
</dbReference>
<protein>
    <recommendedName>
        <fullName evidence="1">Origin recognition complex subunit 2</fullName>
    </recommendedName>
</protein>
<reference evidence="4" key="1">
    <citation type="journal article" date="2021" name="bioRxiv">
        <title>Whole Genome Assembly and Annotation of Northern Wild Rice, Zizania palustris L., Supports a Whole Genome Duplication in the Zizania Genus.</title>
        <authorList>
            <person name="Haas M."/>
            <person name="Kono T."/>
            <person name="Macchietto M."/>
            <person name="Millas R."/>
            <person name="McGilp L."/>
            <person name="Shao M."/>
            <person name="Duquette J."/>
            <person name="Hirsch C.N."/>
            <person name="Kimball J."/>
        </authorList>
    </citation>
    <scope>NUCLEOTIDE SEQUENCE</scope>
    <source>
        <tissue evidence="4">Fresh leaf tissue</tissue>
    </source>
</reference>
<sequence length="166" mass="18289">MLTLSELLLSLASCLSKVYCTHIGLDYLLALYGATVGQKAKTQQKLHNEQIQVIATIAEVFWEQTKLMTKQQSGTRSQLPQPFASQSIDDIILFVHNLTSDNGEDNVCLLIHNILAQVSCCPQVCVVASVDHVNATLIWDKKMVHNSSGAAIMSQHLHLTKLKSTC</sequence>
<evidence type="ECO:0000313" key="4">
    <source>
        <dbReference type="EMBL" id="KAG8073744.1"/>
    </source>
</evidence>
<dbReference type="PANTHER" id="PTHR14052">
    <property type="entry name" value="ORIGIN RECOGNITION COMPLEX SUBUNIT 2"/>
    <property type="match status" value="1"/>
</dbReference>
<dbReference type="Pfam" id="PF04084">
    <property type="entry name" value="RecA-like_ORC2"/>
    <property type="match status" value="1"/>
</dbReference>
<dbReference type="PANTHER" id="PTHR14052:SF0">
    <property type="entry name" value="ORIGIN RECOGNITION COMPLEX SUBUNIT 2"/>
    <property type="match status" value="1"/>
</dbReference>
<dbReference type="GO" id="GO:0006260">
    <property type="term" value="P:DNA replication"/>
    <property type="evidence" value="ECO:0007669"/>
    <property type="project" value="UniProtKB-UniRule"/>
</dbReference>